<evidence type="ECO:0000256" key="3">
    <source>
        <dbReference type="ARBA" id="ARBA00022729"/>
    </source>
</evidence>
<evidence type="ECO:0000259" key="6">
    <source>
        <dbReference type="Pfam" id="PF13458"/>
    </source>
</evidence>
<dbReference type="PROSITE" id="PS51257">
    <property type="entry name" value="PROKAR_LIPOPROTEIN"/>
    <property type="match status" value="1"/>
</dbReference>
<dbReference type="InterPro" id="IPR028081">
    <property type="entry name" value="Leu-bd"/>
</dbReference>
<dbReference type="EMBL" id="BMZG01000004">
    <property type="protein sequence ID" value="GHA69907.1"/>
    <property type="molecule type" value="Genomic_DNA"/>
</dbReference>
<feature type="domain" description="Leucine-binding protein" evidence="6">
    <location>
        <begin position="37"/>
        <end position="368"/>
    </location>
</feature>
<dbReference type="Proteomes" id="UP000614287">
    <property type="component" value="Unassembled WGS sequence"/>
</dbReference>
<dbReference type="PRINTS" id="PR00337">
    <property type="entry name" value="LEUILEVALBP"/>
</dbReference>
<accession>A0A8J3CKC8</accession>
<evidence type="ECO:0000256" key="4">
    <source>
        <dbReference type="ARBA" id="ARBA00022970"/>
    </source>
</evidence>
<dbReference type="InterPro" id="IPR028082">
    <property type="entry name" value="Peripla_BP_I"/>
</dbReference>
<reference evidence="7" key="1">
    <citation type="journal article" date="2014" name="Int. J. Syst. Evol. Microbiol.">
        <title>Complete genome sequence of Corynebacterium casei LMG S-19264T (=DSM 44701T), isolated from a smear-ripened cheese.</title>
        <authorList>
            <consortium name="US DOE Joint Genome Institute (JGI-PGF)"/>
            <person name="Walter F."/>
            <person name="Albersmeier A."/>
            <person name="Kalinowski J."/>
            <person name="Ruckert C."/>
        </authorList>
    </citation>
    <scope>NUCLEOTIDE SEQUENCE</scope>
    <source>
        <strain evidence="7">KCTC 32501</strain>
    </source>
</reference>
<comment type="caution">
    <text evidence="7">The sequence shown here is derived from an EMBL/GenBank/DDBJ whole genome shotgun (WGS) entry which is preliminary data.</text>
</comment>
<dbReference type="AlphaFoldDB" id="A0A8J3CKC8"/>
<evidence type="ECO:0000256" key="1">
    <source>
        <dbReference type="ARBA" id="ARBA00010062"/>
    </source>
</evidence>
<evidence type="ECO:0000313" key="8">
    <source>
        <dbReference type="Proteomes" id="UP000614287"/>
    </source>
</evidence>
<dbReference type="PANTHER" id="PTHR47151:SF2">
    <property type="entry name" value="AMINO ACID BINDING PROTEIN"/>
    <property type="match status" value="1"/>
</dbReference>
<dbReference type="CDD" id="cd06342">
    <property type="entry name" value="PBP1_ABC_LIVBP-like"/>
    <property type="match status" value="1"/>
</dbReference>
<comment type="similarity">
    <text evidence="1">Belongs to the leucine-binding protein family.</text>
</comment>
<sequence length="393" mass="40602">MNFKYLTLTAALIGSLTLAACGAGNKKADGVASSNVIKIATASPMSGGQSTVGKDNESGARLAVEEINAAGGVDISGKKYTIELVVEDDAGDPKQGATVAQKIADDKSISAVVGHYNSGVTAVAQPIYAKANLVALTVSSNPDITLKGVKNDAGLTMVYRLAGHDGMQGPALATFAQKKGFKNIAIVDDATAYGKGLADQVDKKARELGVTVAERESATDKTTDFKGILTKLKAKGVDAIMWGGYDDTAATLAKQARELGITATFLMPDAVCTDNYLKLAGAAAEGTICSATSQPLADMKEGAAFKERFEKRFPGQAIQAYGPLYYDGVYAAVAAIKKAGSTDAVKVAEAMKGLSLTGLSGTIAFDDIGERKDAVITMSESKGGKFVTVDQVK</sequence>
<dbReference type="GO" id="GO:0006865">
    <property type="term" value="P:amino acid transport"/>
    <property type="evidence" value="ECO:0007669"/>
    <property type="project" value="UniProtKB-KW"/>
</dbReference>
<protein>
    <submittedName>
        <fullName evidence="7">Branched chain amino acid ABC transporter substrate-binding protein</fullName>
    </submittedName>
</protein>
<dbReference type="PANTHER" id="PTHR47151">
    <property type="entry name" value="LEU/ILE/VAL-BINDING ABC TRANSPORTER SUBUNIT"/>
    <property type="match status" value="1"/>
</dbReference>
<reference evidence="7" key="2">
    <citation type="submission" date="2020-09" db="EMBL/GenBank/DDBJ databases">
        <authorList>
            <person name="Sun Q."/>
            <person name="Kim S."/>
        </authorList>
    </citation>
    <scope>NUCLEOTIDE SEQUENCE</scope>
    <source>
        <strain evidence="7">KCTC 32501</strain>
    </source>
</reference>
<keyword evidence="8" id="KW-1185">Reference proteome</keyword>
<feature type="signal peptide" evidence="5">
    <location>
        <begin position="1"/>
        <end position="19"/>
    </location>
</feature>
<dbReference type="Pfam" id="PF13458">
    <property type="entry name" value="Peripla_BP_6"/>
    <property type="match status" value="1"/>
</dbReference>
<dbReference type="RefSeq" id="WP_189492027.1">
    <property type="nucleotide sequence ID" value="NZ_BMZG01000004.1"/>
</dbReference>
<name>A0A8J3CKC8_9BURK</name>
<dbReference type="InterPro" id="IPR000709">
    <property type="entry name" value="Leu_Ile_Val-bd"/>
</dbReference>
<evidence type="ECO:0000313" key="7">
    <source>
        <dbReference type="EMBL" id="GHA69907.1"/>
    </source>
</evidence>
<proteinExistence type="inferred from homology"/>
<dbReference type="Gene3D" id="3.40.50.2300">
    <property type="match status" value="2"/>
</dbReference>
<dbReference type="SUPFAM" id="SSF53822">
    <property type="entry name" value="Periplasmic binding protein-like I"/>
    <property type="match status" value="1"/>
</dbReference>
<keyword evidence="4" id="KW-0029">Amino-acid transport</keyword>
<organism evidence="7 8">
    <name type="scientific">Formosimonas limnophila</name>
    <dbReference type="NCBI Taxonomy" id="1384487"/>
    <lineage>
        <taxon>Bacteria</taxon>
        <taxon>Pseudomonadati</taxon>
        <taxon>Pseudomonadota</taxon>
        <taxon>Betaproteobacteria</taxon>
        <taxon>Burkholderiales</taxon>
        <taxon>Burkholderiaceae</taxon>
        <taxon>Formosimonas</taxon>
    </lineage>
</organism>
<feature type="chain" id="PRO_5035263862" evidence="5">
    <location>
        <begin position="20"/>
        <end position="393"/>
    </location>
</feature>
<keyword evidence="2" id="KW-0813">Transport</keyword>
<evidence type="ECO:0000256" key="5">
    <source>
        <dbReference type="SAM" id="SignalP"/>
    </source>
</evidence>
<keyword evidence="3 5" id="KW-0732">Signal</keyword>
<gene>
    <name evidence="7" type="ORF">GCM10009007_08150</name>
</gene>
<evidence type="ECO:0000256" key="2">
    <source>
        <dbReference type="ARBA" id="ARBA00022448"/>
    </source>
</evidence>